<evidence type="ECO:0000256" key="18">
    <source>
        <dbReference type="ARBA" id="ARBA00036634"/>
    </source>
</evidence>
<dbReference type="RefSeq" id="XP_051231899.1">
    <property type="nucleotide sequence ID" value="XM_051375939.1"/>
</dbReference>
<keyword evidence="8 20" id="KW-0472">Membrane</keyword>
<name>A0A8C4DVV9_DICLA</name>
<feature type="domain" description="Neurotransmitter-gated ion-channel ligand-binding" evidence="21">
    <location>
        <begin position="45"/>
        <end position="240"/>
    </location>
</feature>
<comment type="similarity">
    <text evidence="20">Belongs to the ligand-gated ion channel (TC 1.A.9) family.</text>
</comment>
<dbReference type="AlphaFoldDB" id="A0A8C4DVV9"/>
<evidence type="ECO:0000256" key="4">
    <source>
        <dbReference type="ARBA" id="ARBA00022729"/>
    </source>
</evidence>
<dbReference type="Gene3D" id="2.70.170.10">
    <property type="entry name" value="Neurotransmitter-gated ion-channel ligand-binding domain"/>
    <property type="match status" value="1"/>
</dbReference>
<keyword evidence="4 20" id="KW-0732">Signal</keyword>
<evidence type="ECO:0000259" key="21">
    <source>
        <dbReference type="Pfam" id="PF02931"/>
    </source>
</evidence>
<organism evidence="23 24">
    <name type="scientific">Dicentrarchus labrax</name>
    <name type="common">European seabass</name>
    <name type="synonym">Morone labrax</name>
    <dbReference type="NCBI Taxonomy" id="13489"/>
    <lineage>
        <taxon>Eukaryota</taxon>
        <taxon>Metazoa</taxon>
        <taxon>Chordata</taxon>
        <taxon>Craniata</taxon>
        <taxon>Vertebrata</taxon>
        <taxon>Euteleostomi</taxon>
        <taxon>Actinopterygii</taxon>
        <taxon>Neopterygii</taxon>
        <taxon>Teleostei</taxon>
        <taxon>Neoteleostei</taxon>
        <taxon>Acanthomorphata</taxon>
        <taxon>Eupercaria</taxon>
        <taxon>Moronidae</taxon>
        <taxon>Dicentrarchus</taxon>
    </lineage>
</organism>
<dbReference type="PROSITE" id="PS00236">
    <property type="entry name" value="NEUROTR_ION_CHANNEL"/>
    <property type="match status" value="1"/>
</dbReference>
<dbReference type="SUPFAM" id="SSF90112">
    <property type="entry name" value="Neurotransmitter-gated ion-channel transmembrane pore"/>
    <property type="match status" value="1"/>
</dbReference>
<dbReference type="Pfam" id="PF02932">
    <property type="entry name" value="Neur_chan_memb"/>
    <property type="match status" value="1"/>
</dbReference>
<keyword evidence="3 20" id="KW-0812">Transmembrane</keyword>
<protein>
    <recommendedName>
        <fullName evidence="25">5-hydroxytryptamine receptor 3A</fullName>
    </recommendedName>
</protein>
<evidence type="ECO:0000313" key="23">
    <source>
        <dbReference type="Ensembl" id="ENSDLAP00005009942.2"/>
    </source>
</evidence>
<dbReference type="CDD" id="cd19063">
    <property type="entry name" value="LGIC_TM_5-HT3"/>
    <property type="match status" value="1"/>
</dbReference>
<keyword evidence="11" id="KW-0325">Glycoprotein</keyword>
<evidence type="ECO:0000256" key="20">
    <source>
        <dbReference type="RuleBase" id="RU000687"/>
    </source>
</evidence>
<dbReference type="SUPFAM" id="SSF63712">
    <property type="entry name" value="Nicotinic receptor ligand binding domain-like"/>
    <property type="match status" value="1"/>
</dbReference>
<evidence type="ECO:0000256" key="7">
    <source>
        <dbReference type="ARBA" id="ARBA00023065"/>
    </source>
</evidence>
<keyword evidence="13" id="KW-1071">Ligand-gated ion channel</keyword>
<evidence type="ECO:0000256" key="10">
    <source>
        <dbReference type="ARBA" id="ARBA00023170"/>
    </source>
</evidence>
<comment type="subcellular location">
    <subcellularLocation>
        <location evidence="15">Postsynaptic cell membrane</location>
        <topology evidence="15">Multi-pass membrane protein</topology>
    </subcellularLocation>
</comment>
<dbReference type="PANTHER" id="PTHR18945">
    <property type="entry name" value="NEUROTRANSMITTER GATED ION CHANNEL"/>
    <property type="match status" value="1"/>
</dbReference>
<reference evidence="23" key="2">
    <citation type="submission" date="2025-09" db="UniProtKB">
        <authorList>
            <consortium name="Ensembl"/>
        </authorList>
    </citation>
    <scope>IDENTIFICATION</scope>
</reference>
<keyword evidence="24" id="KW-1185">Reference proteome</keyword>
<feature type="transmembrane region" description="Helical" evidence="20">
    <location>
        <begin position="272"/>
        <end position="290"/>
    </location>
</feature>
<feature type="transmembrane region" description="Helical" evidence="20">
    <location>
        <begin position="339"/>
        <end position="355"/>
    </location>
</feature>
<keyword evidence="5 20" id="KW-1133">Transmembrane helix</keyword>
<dbReference type="InterPro" id="IPR049944">
    <property type="entry name" value="LGIC_TM_5-HT3"/>
</dbReference>
<dbReference type="GO" id="GO:0045211">
    <property type="term" value="C:postsynaptic membrane"/>
    <property type="evidence" value="ECO:0007669"/>
    <property type="project" value="UniProtKB-SubCell"/>
</dbReference>
<keyword evidence="7 20" id="KW-0406">Ion transport</keyword>
<evidence type="ECO:0000256" key="17">
    <source>
        <dbReference type="ARBA" id="ARBA00036239"/>
    </source>
</evidence>
<keyword evidence="2" id="KW-1003">Cell membrane</keyword>
<dbReference type="InterPro" id="IPR036734">
    <property type="entry name" value="Neur_chan_lig-bd_sf"/>
</dbReference>
<evidence type="ECO:0000313" key="24">
    <source>
        <dbReference type="Proteomes" id="UP000694389"/>
    </source>
</evidence>
<dbReference type="InterPro" id="IPR036719">
    <property type="entry name" value="Neuro-gated_channel_TM_sf"/>
</dbReference>
<reference evidence="23" key="1">
    <citation type="submission" date="2025-08" db="UniProtKB">
        <authorList>
            <consortium name="Ensembl"/>
        </authorList>
    </citation>
    <scope>IDENTIFICATION</scope>
</reference>
<accession>A0A8C4DVV9</accession>
<dbReference type="Ensembl" id="ENSDLAT00005010894.2">
    <property type="protein sequence ID" value="ENSDLAP00005009942.2"/>
    <property type="gene ID" value="ENSDLAG00005005231.2"/>
</dbReference>
<dbReference type="Proteomes" id="UP000694389">
    <property type="component" value="Unassembled WGS sequence"/>
</dbReference>
<keyword evidence="14 20" id="KW-0407">Ion channel</keyword>
<evidence type="ECO:0000256" key="19">
    <source>
        <dbReference type="ARBA" id="ARBA00037540"/>
    </source>
</evidence>
<comment type="catalytic activity">
    <reaction evidence="16">
        <text>K(+)(in) = K(+)(out)</text>
        <dbReference type="Rhea" id="RHEA:29463"/>
        <dbReference type="ChEBI" id="CHEBI:29103"/>
    </reaction>
</comment>
<evidence type="ECO:0000256" key="9">
    <source>
        <dbReference type="ARBA" id="ARBA00023157"/>
    </source>
</evidence>
<evidence type="ECO:0000259" key="22">
    <source>
        <dbReference type="Pfam" id="PF02932"/>
    </source>
</evidence>
<keyword evidence="12" id="KW-0628">Postsynaptic cell membrane</keyword>
<comment type="function">
    <text evidence="19">Forms serotonin (5-hydroxytryptamine/5-HT3)-activated cation-selective channel complexes, which when activated cause fast, depolarizing responses in neurons.</text>
</comment>
<feature type="transmembrane region" description="Helical" evidence="20">
    <location>
        <begin position="302"/>
        <end position="327"/>
    </location>
</feature>
<evidence type="ECO:0000256" key="12">
    <source>
        <dbReference type="ARBA" id="ARBA00023257"/>
    </source>
</evidence>
<keyword evidence="6" id="KW-0770">Synapse</keyword>
<evidence type="ECO:0008006" key="25">
    <source>
        <dbReference type="Google" id="ProtNLM"/>
    </source>
</evidence>
<evidence type="ECO:0000256" key="11">
    <source>
        <dbReference type="ARBA" id="ARBA00023180"/>
    </source>
</evidence>
<evidence type="ECO:0000256" key="1">
    <source>
        <dbReference type="ARBA" id="ARBA00022448"/>
    </source>
</evidence>
<evidence type="ECO:0000256" key="5">
    <source>
        <dbReference type="ARBA" id="ARBA00022989"/>
    </source>
</evidence>
<feature type="transmembrane region" description="Helical" evidence="20">
    <location>
        <begin position="243"/>
        <end position="266"/>
    </location>
</feature>
<keyword evidence="10" id="KW-0675">Receptor</keyword>
<dbReference type="InterPro" id="IPR006029">
    <property type="entry name" value="Neurotrans-gated_channel_TM"/>
</dbReference>
<evidence type="ECO:0000256" key="8">
    <source>
        <dbReference type="ARBA" id="ARBA00023136"/>
    </source>
</evidence>
<sequence length="478" mass="54538">MTEVKPAELIFICFMLLHGFVAALNCTSPTPQSLLHALEQHVFPEKQMRPAKNFSDTTNITITITILGILGVNEKAQILTTVLWQALQWNIEGLSWDEKECGTTRISVPREKLWIPDIYITEFMDEDKSPKTPYVYLDNTGRVYDFKPIRVISSCRLGIYTFPFDVQNCSLTFGSYLHFAKDVRMIQGATSEEILEKSRNVLQTKGEWELIDIDVAPSTLAIEETQYSQIKYYIIMKRRPTHYVVNLLVPSCFLVTLDVFSVLLPPESVDRASFKMTLILGYTVFLLIMNEQLPITGESTPVINVFFTLTFTMMVASLLDTVVIINIEFSSSRYRAPPRWLRVLVLQYLAVVVFLPPEKKSNRVTVFLNPSTDERTINSSITNISKSHLSSITGNTTPVKTPPVPLDSALQELKKLSRDLTAIRLQMDEHLQGNKTAQEWQMIGRVIDRLLFGFYIVFITVSYITIICIWTWNNSYAA</sequence>
<gene>
    <name evidence="23" type="primary">LOC127349876</name>
</gene>
<feature type="domain" description="Neurotransmitter-gated ion-channel transmembrane" evidence="22">
    <location>
        <begin position="247"/>
        <end position="461"/>
    </location>
</feature>
<evidence type="ECO:0000256" key="14">
    <source>
        <dbReference type="ARBA" id="ARBA00023303"/>
    </source>
</evidence>
<dbReference type="GO" id="GO:0005230">
    <property type="term" value="F:extracellular ligand-gated monoatomic ion channel activity"/>
    <property type="evidence" value="ECO:0007669"/>
    <property type="project" value="InterPro"/>
</dbReference>
<feature type="signal peptide" evidence="20">
    <location>
        <begin position="1"/>
        <end position="23"/>
    </location>
</feature>
<dbReference type="FunFam" id="2.70.170.10:FF:000017">
    <property type="entry name" value="5-hydroxytryptamine receptor 3A"/>
    <property type="match status" value="1"/>
</dbReference>
<proteinExistence type="inferred from homology"/>
<keyword evidence="1 20" id="KW-0813">Transport</keyword>
<dbReference type="GeneID" id="127349876"/>
<dbReference type="GO" id="GO:0004888">
    <property type="term" value="F:transmembrane signaling receptor activity"/>
    <property type="evidence" value="ECO:0007669"/>
    <property type="project" value="InterPro"/>
</dbReference>
<feature type="transmembrane region" description="Helical" evidence="20">
    <location>
        <begin position="450"/>
        <end position="472"/>
    </location>
</feature>
<dbReference type="Gene3D" id="1.20.58.390">
    <property type="entry name" value="Neurotransmitter-gated ion-channel transmembrane domain"/>
    <property type="match status" value="2"/>
</dbReference>
<evidence type="ECO:0000256" key="16">
    <source>
        <dbReference type="ARBA" id="ARBA00034430"/>
    </source>
</evidence>
<evidence type="ECO:0000256" key="2">
    <source>
        <dbReference type="ARBA" id="ARBA00022475"/>
    </source>
</evidence>
<evidence type="ECO:0000256" key="3">
    <source>
        <dbReference type="ARBA" id="ARBA00022692"/>
    </source>
</evidence>
<dbReference type="GeneTree" id="ENSGT00940000164924"/>
<evidence type="ECO:0000256" key="15">
    <source>
        <dbReference type="ARBA" id="ARBA00034104"/>
    </source>
</evidence>
<evidence type="ECO:0000256" key="13">
    <source>
        <dbReference type="ARBA" id="ARBA00023286"/>
    </source>
</evidence>
<dbReference type="Pfam" id="PF02931">
    <property type="entry name" value="Neur_chan_LBD"/>
    <property type="match status" value="1"/>
</dbReference>
<feature type="chain" id="PRO_5035965789" description="5-hydroxytryptamine receptor 3A" evidence="20">
    <location>
        <begin position="24"/>
        <end position="478"/>
    </location>
</feature>
<dbReference type="InterPro" id="IPR038050">
    <property type="entry name" value="Neuro_actylchol_rec"/>
</dbReference>
<dbReference type="InterPro" id="IPR006202">
    <property type="entry name" value="Neur_chan_lig-bd"/>
</dbReference>
<evidence type="ECO:0000256" key="6">
    <source>
        <dbReference type="ARBA" id="ARBA00023018"/>
    </source>
</evidence>
<keyword evidence="9" id="KW-1015">Disulfide bond</keyword>
<comment type="catalytic activity">
    <reaction evidence="18">
        <text>Ca(2+)(in) = Ca(2+)(out)</text>
        <dbReference type="Rhea" id="RHEA:29671"/>
        <dbReference type="ChEBI" id="CHEBI:29108"/>
    </reaction>
</comment>
<dbReference type="InterPro" id="IPR006201">
    <property type="entry name" value="Neur_channel"/>
</dbReference>
<dbReference type="InterPro" id="IPR018000">
    <property type="entry name" value="Neurotransmitter_ion_chnl_CS"/>
</dbReference>
<comment type="catalytic activity">
    <reaction evidence="17">
        <text>Na(+)(in) = Na(+)(out)</text>
        <dbReference type="Rhea" id="RHEA:34963"/>
        <dbReference type="ChEBI" id="CHEBI:29101"/>
    </reaction>
</comment>
<dbReference type="PRINTS" id="PR00252">
    <property type="entry name" value="NRIONCHANNEL"/>
</dbReference>